<dbReference type="EMBL" id="FQZT01000001">
    <property type="protein sequence ID" value="SHI49846.1"/>
    <property type="molecule type" value="Genomic_DNA"/>
</dbReference>
<dbReference type="Gene3D" id="1.10.10.10">
    <property type="entry name" value="Winged helix-like DNA-binding domain superfamily/Winged helix DNA-binding domain"/>
    <property type="match status" value="2"/>
</dbReference>
<dbReference type="PANTHER" id="PTHR38768">
    <property type="entry name" value="UPF0502 PROTEIN YCEH"/>
    <property type="match status" value="1"/>
</dbReference>
<dbReference type="SUPFAM" id="SSF46785">
    <property type="entry name" value="Winged helix' DNA-binding domain"/>
    <property type="match status" value="2"/>
</dbReference>
<dbReference type="HAMAP" id="MF_01584">
    <property type="entry name" value="UPF0502"/>
    <property type="match status" value="1"/>
</dbReference>
<dbReference type="RefSeq" id="WP_072904914.1">
    <property type="nucleotide sequence ID" value="NZ_FQZT01000001.1"/>
</dbReference>
<evidence type="ECO:0000313" key="4">
    <source>
        <dbReference type="Proteomes" id="UP000184171"/>
    </source>
</evidence>
<feature type="coiled-coil region" evidence="2">
    <location>
        <begin position="186"/>
        <end position="213"/>
    </location>
</feature>
<organism evidence="3 4">
    <name type="scientific">Malonomonas rubra DSM 5091</name>
    <dbReference type="NCBI Taxonomy" id="1122189"/>
    <lineage>
        <taxon>Bacteria</taxon>
        <taxon>Pseudomonadati</taxon>
        <taxon>Thermodesulfobacteriota</taxon>
        <taxon>Desulfuromonadia</taxon>
        <taxon>Desulfuromonadales</taxon>
        <taxon>Geopsychrobacteraceae</taxon>
        <taxon>Malonomonas</taxon>
    </lineage>
</organism>
<gene>
    <name evidence="3" type="ORF">SAMN02745165_00234</name>
</gene>
<dbReference type="InterPro" id="IPR007432">
    <property type="entry name" value="DUF480"/>
</dbReference>
<dbReference type="OrthoDB" id="9784785at2"/>
<keyword evidence="4" id="KW-1185">Reference proteome</keyword>
<evidence type="ECO:0000256" key="1">
    <source>
        <dbReference type="HAMAP-Rule" id="MF_01584"/>
    </source>
</evidence>
<name>A0A1M6BME8_MALRU</name>
<dbReference type="Pfam" id="PF04337">
    <property type="entry name" value="DUF480"/>
    <property type="match status" value="1"/>
</dbReference>
<evidence type="ECO:0000313" key="3">
    <source>
        <dbReference type="EMBL" id="SHI49846.1"/>
    </source>
</evidence>
<dbReference type="STRING" id="1122189.SAMN02745165_00234"/>
<protein>
    <submittedName>
        <fullName evidence="3">Uncharacterized protein</fullName>
    </submittedName>
</protein>
<reference evidence="3 4" key="1">
    <citation type="submission" date="2016-11" db="EMBL/GenBank/DDBJ databases">
        <authorList>
            <person name="Jaros S."/>
            <person name="Januszkiewicz K."/>
            <person name="Wedrychowicz H."/>
        </authorList>
    </citation>
    <scope>NUCLEOTIDE SEQUENCE [LARGE SCALE GENOMIC DNA]</scope>
    <source>
        <strain evidence="3 4">DSM 5091</strain>
    </source>
</reference>
<dbReference type="PANTHER" id="PTHR38768:SF1">
    <property type="entry name" value="UPF0502 PROTEIN YCEH"/>
    <property type="match status" value="1"/>
</dbReference>
<comment type="similarity">
    <text evidence="1">Belongs to the UPF0502 family.</text>
</comment>
<dbReference type="InterPro" id="IPR036390">
    <property type="entry name" value="WH_DNA-bd_sf"/>
</dbReference>
<sequence>MDIDISVIEARVLGAFIEKEMTTPDYYPLSPNALTNACNQKSNRNPVMQLEEADVMEAVESLRKKGLAMQSQDAGSRVIKFRHILREKLYLDDHELAILAELLLRGPQTPGELRSRCDRMARFEELTRVEQSVQELIDKEPPMVAKLARQPGRKEHRYAHLLSGPVDEEELNQSGTVVQTTTSSTVSTLEEDVRLLKEELASLKEEFKIFREQFE</sequence>
<dbReference type="InterPro" id="IPR036388">
    <property type="entry name" value="WH-like_DNA-bd_sf"/>
</dbReference>
<accession>A0A1M6BME8</accession>
<proteinExistence type="inferred from homology"/>
<dbReference type="Proteomes" id="UP000184171">
    <property type="component" value="Unassembled WGS sequence"/>
</dbReference>
<keyword evidence="2" id="KW-0175">Coiled coil</keyword>
<evidence type="ECO:0000256" key="2">
    <source>
        <dbReference type="SAM" id="Coils"/>
    </source>
</evidence>
<dbReference type="AlphaFoldDB" id="A0A1M6BME8"/>